<comment type="caution">
    <text evidence="2">The sequence shown here is derived from an EMBL/GenBank/DDBJ whole genome shotgun (WGS) entry which is preliminary data.</text>
</comment>
<sequence>MAYLSSFLVLLFCGAATAADVFAHFMVSNTYSYSRTEWKADIVAAQAIGIDGF</sequence>
<proteinExistence type="predicted"/>
<dbReference type="OrthoDB" id="3257981at2759"/>
<organism evidence="2 3">
    <name type="scientific">Friedmanniomyces simplex</name>
    <dbReference type="NCBI Taxonomy" id="329884"/>
    <lineage>
        <taxon>Eukaryota</taxon>
        <taxon>Fungi</taxon>
        <taxon>Dikarya</taxon>
        <taxon>Ascomycota</taxon>
        <taxon>Pezizomycotina</taxon>
        <taxon>Dothideomycetes</taxon>
        <taxon>Dothideomycetidae</taxon>
        <taxon>Mycosphaerellales</taxon>
        <taxon>Teratosphaeriaceae</taxon>
        <taxon>Friedmanniomyces</taxon>
    </lineage>
</organism>
<feature type="signal peptide" evidence="1">
    <location>
        <begin position="1"/>
        <end position="18"/>
    </location>
</feature>
<keyword evidence="1" id="KW-0732">Signal</keyword>
<name>A0A4U0WIM3_9PEZI</name>
<evidence type="ECO:0000256" key="1">
    <source>
        <dbReference type="SAM" id="SignalP"/>
    </source>
</evidence>
<accession>A0A4U0WIM3</accession>
<keyword evidence="3" id="KW-1185">Reference proteome</keyword>
<dbReference type="Proteomes" id="UP000309340">
    <property type="component" value="Unassembled WGS sequence"/>
</dbReference>
<dbReference type="Pfam" id="PF03659">
    <property type="entry name" value="Glyco_hydro_71"/>
    <property type="match status" value="1"/>
</dbReference>
<feature type="chain" id="PRO_5020758267" evidence="1">
    <location>
        <begin position="19"/>
        <end position="53"/>
    </location>
</feature>
<dbReference type="GO" id="GO:0051118">
    <property type="term" value="F:glucan endo-1,3-alpha-glucosidase activity"/>
    <property type="evidence" value="ECO:0007669"/>
    <property type="project" value="InterPro"/>
</dbReference>
<evidence type="ECO:0000313" key="2">
    <source>
        <dbReference type="EMBL" id="TKA62862.1"/>
    </source>
</evidence>
<feature type="non-terminal residue" evidence="2">
    <location>
        <position position="53"/>
    </location>
</feature>
<evidence type="ECO:0000313" key="3">
    <source>
        <dbReference type="Proteomes" id="UP000309340"/>
    </source>
</evidence>
<dbReference type="AlphaFoldDB" id="A0A4U0WIM3"/>
<protein>
    <submittedName>
        <fullName evidence="2">Uncharacterized protein</fullName>
    </submittedName>
</protein>
<reference evidence="2 3" key="1">
    <citation type="submission" date="2017-03" db="EMBL/GenBank/DDBJ databases">
        <title>Genomes of endolithic fungi from Antarctica.</title>
        <authorList>
            <person name="Coleine C."/>
            <person name="Masonjones S."/>
            <person name="Stajich J.E."/>
        </authorList>
    </citation>
    <scope>NUCLEOTIDE SEQUENCE [LARGE SCALE GENOMIC DNA]</scope>
    <source>
        <strain evidence="2 3">CCFEE 5184</strain>
    </source>
</reference>
<dbReference type="InterPro" id="IPR005197">
    <property type="entry name" value="Glyco_hydro_71"/>
</dbReference>
<dbReference type="EMBL" id="NAJQ01001014">
    <property type="protein sequence ID" value="TKA62862.1"/>
    <property type="molecule type" value="Genomic_DNA"/>
</dbReference>
<gene>
    <name evidence="2" type="ORF">B0A55_12381</name>
</gene>